<evidence type="ECO:0000313" key="2">
    <source>
        <dbReference type="EMBL" id="QDO92224.1"/>
    </source>
</evidence>
<proteinExistence type="predicted"/>
<dbReference type="EMBL" id="CP041626">
    <property type="protein sequence ID" value="QDO92289.1"/>
    <property type="molecule type" value="Genomic_DNA"/>
</dbReference>
<dbReference type="Proteomes" id="UP000315953">
    <property type="component" value="Chromosome"/>
</dbReference>
<dbReference type="KEGG" id="dpm:FNV33_09195"/>
<dbReference type="RefSeq" id="WP_111950535.1">
    <property type="nucleotide sequence ID" value="NZ_CP040411.1"/>
</dbReference>
<name>A0A328KDZ9_9LACT</name>
<dbReference type="AlphaFoldDB" id="A0A328KDZ9"/>
<dbReference type="KEGG" id="dpm:FNV33_09905"/>
<protein>
    <recommendedName>
        <fullName evidence="5">Head decoration protein</fullName>
    </recommendedName>
</protein>
<evidence type="ECO:0000313" key="1">
    <source>
        <dbReference type="EMBL" id="QDO92159.1"/>
    </source>
</evidence>
<evidence type="ECO:0000313" key="3">
    <source>
        <dbReference type="EMBL" id="QDO92289.1"/>
    </source>
</evidence>
<accession>A0A328KDZ9</accession>
<evidence type="ECO:0008006" key="5">
    <source>
        <dbReference type="Google" id="ProtNLM"/>
    </source>
</evidence>
<reference evidence="2 4" key="1">
    <citation type="submission" date="2019-07" db="EMBL/GenBank/DDBJ databases">
        <title>Genome assembly of a nasal isolate of Dolosigranulum pigrum from a chronic sinusitis patient.</title>
        <authorList>
            <person name="Baig S."/>
            <person name="Overballe-Petersen S."/>
            <person name="Kaspar U."/>
            <person name="Rendboe A."/>
            <person name="de Man T."/>
            <person name="Liu C."/>
            <person name="Price L.B."/>
            <person name="Stegger M."/>
            <person name="Becker K."/>
            <person name="Skytt Andersen P."/>
        </authorList>
    </citation>
    <scope>NUCLEOTIDE SEQUENCE [LARGE SCALE GENOMIC DNA]</scope>
    <source>
        <strain evidence="2 4">83VPs-KB5</strain>
    </source>
</reference>
<evidence type="ECO:0000313" key="4">
    <source>
        <dbReference type="Proteomes" id="UP000315953"/>
    </source>
</evidence>
<organism evidence="2 4">
    <name type="scientific">Dolosigranulum pigrum</name>
    <dbReference type="NCBI Taxonomy" id="29394"/>
    <lineage>
        <taxon>Bacteria</taxon>
        <taxon>Bacillati</taxon>
        <taxon>Bacillota</taxon>
        <taxon>Bacilli</taxon>
        <taxon>Lactobacillales</taxon>
        <taxon>Carnobacteriaceae</taxon>
        <taxon>Dolosigranulum</taxon>
    </lineage>
</organism>
<dbReference type="EMBL" id="CP041626">
    <property type="protein sequence ID" value="QDO92159.1"/>
    <property type="molecule type" value="Genomic_DNA"/>
</dbReference>
<sequence length="118" mass="12992">MVKLGTDKTILHNMPYEAISVTVDKTTAGTVEENGRKVLKAGTIVYGDGGSIFKDRSRKVKQATGNDVDGITLNDIDVTEKDAEVAMVYRGTVRSDRVKDLSEEQKEKFSHIQFVEGV</sequence>
<gene>
    <name evidence="1" type="ORF">FNV33_09195</name>
    <name evidence="2" type="ORF">FNV33_09550</name>
    <name evidence="3" type="ORF">FNV33_09905</name>
</gene>
<dbReference type="KEGG" id="dpm:FNV33_09550"/>
<dbReference type="EMBL" id="CP041626">
    <property type="protein sequence ID" value="QDO92224.1"/>
    <property type="molecule type" value="Genomic_DNA"/>
</dbReference>